<accession>A0A2S0N9E9</accession>
<dbReference type="KEGG" id="phr:C6569_05520"/>
<dbReference type="EMBL" id="CP027668">
    <property type="protein sequence ID" value="AVO44561.1"/>
    <property type="molecule type" value="Genomic_DNA"/>
</dbReference>
<dbReference type="Proteomes" id="UP000237889">
    <property type="component" value="Chromosome"/>
</dbReference>
<dbReference type="CDD" id="cd00161">
    <property type="entry name" value="beta-trefoil_Ricin-like"/>
    <property type="match status" value="1"/>
</dbReference>
<protein>
    <recommendedName>
        <fullName evidence="2">Ricin B lectin domain-containing protein</fullName>
    </recommendedName>
</protein>
<feature type="region of interest" description="Disordered" evidence="1">
    <location>
        <begin position="1"/>
        <end position="130"/>
    </location>
</feature>
<evidence type="ECO:0000313" key="3">
    <source>
        <dbReference type="EMBL" id="AVO44561.1"/>
    </source>
</evidence>
<dbReference type="OrthoDB" id="8454959at2"/>
<dbReference type="SUPFAM" id="SSF50370">
    <property type="entry name" value="Ricin B-like lectins"/>
    <property type="match status" value="1"/>
</dbReference>
<dbReference type="Pfam" id="PF00652">
    <property type="entry name" value="Ricin_B_lectin"/>
    <property type="match status" value="1"/>
</dbReference>
<evidence type="ECO:0000313" key="4">
    <source>
        <dbReference type="Proteomes" id="UP000237889"/>
    </source>
</evidence>
<gene>
    <name evidence="3" type="ORF">C6569_05520</name>
</gene>
<dbReference type="SMART" id="SM00458">
    <property type="entry name" value="RICIN"/>
    <property type="match status" value="1"/>
</dbReference>
<feature type="compositionally biased region" description="Basic and acidic residues" evidence="1">
    <location>
        <begin position="34"/>
        <end position="44"/>
    </location>
</feature>
<evidence type="ECO:0000259" key="2">
    <source>
        <dbReference type="SMART" id="SM00458"/>
    </source>
</evidence>
<sequence>MPEAARPAQDRCRRPAHPAGRPAEPLPQLRGGHLRPDQRPDGRPLRPHHGRPRLRPRLDADPQPAGQCLRRRRGGPEGLRKAQDAALFGQRARPALGSQRADRGAPGAAVRPLRPLPPSAGAPARHSGTPAMARTPLLTLAALLVSGAAFAQGAPGDATFCRQYADTVATAAEDAIRSNPACLDPGRGVHGDRDMHRQWCARTPQDRVESASVHVRRLAARCGALLVAPQDYGGYAIVGDGQMEQPYGRARQWQVNAAFSGRLFMYCVAETRIGDSTVRIGVDRAMPGDGMQWQLAVPVKSNPDWQGRLEIDGSEPAGRAGADVSGTAVFDWTIAWLNMGQVDALRNGQQAVMGVGRADYDFSLAGIAAAITKVEECRQRLGRATPASAGGQAPSRPQFDAPAPRQTQAQPPRQPAVVNAPTIFALRSNTGLCVRHVGGNGPGSADLVLARCDAATMFNFVTTGDAIRLSERHGTCASVNRMPEPPEEVMMIPCRDTQDRWRFNEGTGQIRNGDNYCWSLAGPARPGTKIVGTPCRPNVANQRFDVQM</sequence>
<feature type="compositionally biased region" description="Basic and acidic residues" evidence="1">
    <location>
        <begin position="74"/>
        <end position="83"/>
    </location>
</feature>
<evidence type="ECO:0000256" key="1">
    <source>
        <dbReference type="SAM" id="MobiDB-lite"/>
    </source>
</evidence>
<organism evidence="3 4">
    <name type="scientific">Phreatobacter cathodiphilus</name>
    <dbReference type="NCBI Taxonomy" id="1868589"/>
    <lineage>
        <taxon>Bacteria</taxon>
        <taxon>Pseudomonadati</taxon>
        <taxon>Pseudomonadota</taxon>
        <taxon>Alphaproteobacteria</taxon>
        <taxon>Hyphomicrobiales</taxon>
        <taxon>Phreatobacteraceae</taxon>
        <taxon>Phreatobacter</taxon>
    </lineage>
</organism>
<feature type="region of interest" description="Disordered" evidence="1">
    <location>
        <begin position="383"/>
        <end position="414"/>
    </location>
</feature>
<keyword evidence="4" id="KW-1185">Reference proteome</keyword>
<reference evidence="3 4" key="1">
    <citation type="submission" date="2018-03" db="EMBL/GenBank/DDBJ databases">
        <title>Genome sequencing of Phreatobacter sp.</title>
        <authorList>
            <person name="Kim S.-J."/>
            <person name="Heo J."/>
            <person name="Kwon S.-W."/>
        </authorList>
    </citation>
    <scope>NUCLEOTIDE SEQUENCE [LARGE SCALE GENOMIC DNA]</scope>
    <source>
        <strain evidence="3 4">S-12</strain>
    </source>
</reference>
<dbReference type="InterPro" id="IPR035992">
    <property type="entry name" value="Ricin_B-like_lectins"/>
</dbReference>
<dbReference type="AlphaFoldDB" id="A0A2S0N9E9"/>
<feature type="domain" description="Ricin B lectin" evidence="2">
    <location>
        <begin position="420"/>
        <end position="547"/>
    </location>
</feature>
<feature type="compositionally biased region" description="Basic residues" evidence="1">
    <location>
        <begin position="45"/>
        <end position="55"/>
    </location>
</feature>
<proteinExistence type="predicted"/>
<dbReference type="InterPro" id="IPR000772">
    <property type="entry name" value="Ricin_B_lectin"/>
</dbReference>
<feature type="compositionally biased region" description="Low complexity" evidence="1">
    <location>
        <begin position="401"/>
        <end position="411"/>
    </location>
</feature>
<name>A0A2S0N9E9_9HYPH</name>
<dbReference type="Gene3D" id="2.80.10.50">
    <property type="match status" value="1"/>
</dbReference>